<evidence type="ECO:0000313" key="2">
    <source>
        <dbReference type="EMBL" id="OSM01624.1"/>
    </source>
</evidence>
<proteinExistence type="predicted"/>
<comment type="caution">
    <text evidence="2">The sequence shown here is derived from an EMBL/GenBank/DDBJ whole genome shotgun (WGS) entry which is preliminary data.</text>
</comment>
<feature type="domain" description="CoA-binding" evidence="1">
    <location>
        <begin position="9"/>
        <end position="104"/>
    </location>
</feature>
<sequence>MDDAQMIDLLKQTKTIAVVGLSPKPERASHRVAAYLKEQGYVIIPVRPGSDEVLGEKAYPSLEAIPSDIVVDMVDVFRKSEDTPDVVRSAAAIKAKSVWLQKEIAHPESARIASEAGMAYVEDHCLMVEHRRLADQL</sequence>
<reference evidence="2 3" key="1">
    <citation type="journal article" date="2016" name="BMC Genomics">
        <title>Combined genomic and structural analyses of a cultured magnetotactic bacterium reveals its niche adaptation to a dynamic environment.</title>
        <authorList>
            <person name="Araujo A.C."/>
            <person name="Morillo V."/>
            <person name="Cypriano J."/>
            <person name="Teixeira L.C."/>
            <person name="Leao P."/>
            <person name="Lyra S."/>
            <person name="Almeida L.G."/>
            <person name="Bazylinski D.A."/>
            <person name="Vasconcellos A.T."/>
            <person name="Abreu F."/>
            <person name="Lins U."/>
        </authorList>
    </citation>
    <scope>NUCLEOTIDE SEQUENCE [LARGE SCALE GENOMIC DNA]</scope>
    <source>
        <strain evidence="2 3">IT-1</strain>
    </source>
</reference>
<dbReference type="AlphaFoldDB" id="A0A1Y2K388"/>
<dbReference type="EMBL" id="LVJN01000020">
    <property type="protein sequence ID" value="OSM01624.1"/>
    <property type="molecule type" value="Genomic_DNA"/>
</dbReference>
<accession>A0A1Y2K388</accession>
<evidence type="ECO:0000313" key="3">
    <source>
        <dbReference type="Proteomes" id="UP000194003"/>
    </source>
</evidence>
<organism evidence="2 3">
    <name type="scientific">Magnetofaba australis IT-1</name>
    <dbReference type="NCBI Taxonomy" id="1434232"/>
    <lineage>
        <taxon>Bacteria</taxon>
        <taxon>Pseudomonadati</taxon>
        <taxon>Pseudomonadota</taxon>
        <taxon>Magnetococcia</taxon>
        <taxon>Magnetococcales</taxon>
        <taxon>Magnetococcaceae</taxon>
        <taxon>Magnetofaba</taxon>
    </lineage>
</organism>
<dbReference type="InterPro" id="IPR036291">
    <property type="entry name" value="NAD(P)-bd_dom_sf"/>
</dbReference>
<dbReference type="STRING" id="1434232.MAIT1_01635"/>
<protein>
    <submittedName>
        <fullName evidence="2">Putative CoA-binding domain-containing protein</fullName>
    </submittedName>
</protein>
<gene>
    <name evidence="2" type="ORF">MAIT1_01635</name>
</gene>
<name>A0A1Y2K388_9PROT</name>
<dbReference type="OrthoDB" id="9804695at2"/>
<evidence type="ECO:0000259" key="1">
    <source>
        <dbReference type="SMART" id="SM00881"/>
    </source>
</evidence>
<dbReference type="SMART" id="SM00881">
    <property type="entry name" value="CoA_binding"/>
    <property type="match status" value="1"/>
</dbReference>
<dbReference type="PANTHER" id="PTHR33303">
    <property type="entry name" value="CYTOPLASMIC PROTEIN-RELATED"/>
    <property type="match status" value="1"/>
</dbReference>
<dbReference type="PANTHER" id="PTHR33303:SF2">
    <property type="entry name" value="COA-BINDING DOMAIN-CONTAINING PROTEIN"/>
    <property type="match status" value="1"/>
</dbReference>
<dbReference type="Proteomes" id="UP000194003">
    <property type="component" value="Unassembled WGS sequence"/>
</dbReference>
<dbReference type="Pfam" id="PF13380">
    <property type="entry name" value="CoA_binding_2"/>
    <property type="match status" value="1"/>
</dbReference>
<dbReference type="SUPFAM" id="SSF51735">
    <property type="entry name" value="NAD(P)-binding Rossmann-fold domains"/>
    <property type="match status" value="1"/>
</dbReference>
<keyword evidence="3" id="KW-1185">Reference proteome</keyword>
<dbReference type="Gene3D" id="3.40.50.720">
    <property type="entry name" value="NAD(P)-binding Rossmann-like Domain"/>
    <property type="match status" value="1"/>
</dbReference>
<dbReference type="RefSeq" id="WP_085443496.1">
    <property type="nucleotide sequence ID" value="NZ_LVJN01000020.1"/>
</dbReference>
<dbReference type="InterPro" id="IPR003781">
    <property type="entry name" value="CoA-bd"/>
</dbReference>